<dbReference type="InterPro" id="IPR029071">
    <property type="entry name" value="Ubiquitin-like_domsf"/>
</dbReference>
<keyword evidence="2" id="KW-0238">DNA-binding</keyword>
<evidence type="ECO:0000313" key="9">
    <source>
        <dbReference type="Proteomes" id="UP000306102"/>
    </source>
</evidence>
<feature type="domain" description="Myb-like" evidence="6">
    <location>
        <begin position="771"/>
        <end position="826"/>
    </location>
</feature>
<dbReference type="Proteomes" id="UP000306102">
    <property type="component" value="Unassembled WGS sequence"/>
</dbReference>
<evidence type="ECO:0000259" key="7">
    <source>
        <dbReference type="PROSITE" id="PS51294"/>
    </source>
</evidence>
<dbReference type="PANTHER" id="PTHR21717">
    <property type="entry name" value="TELOMERIC REPEAT BINDING PROTEIN"/>
    <property type="match status" value="1"/>
</dbReference>
<dbReference type="GO" id="GO:0042162">
    <property type="term" value="F:telomeric DNA binding"/>
    <property type="evidence" value="ECO:0007669"/>
    <property type="project" value="UniProtKB-ARBA"/>
</dbReference>
<gene>
    <name evidence="8" type="ORF">TEA_013031</name>
</gene>
<name>A0A4S4CXJ5_CAMSN</name>
<dbReference type="Pfam" id="PF23603">
    <property type="entry name" value="Ubiquitin_TPR1"/>
    <property type="match status" value="1"/>
</dbReference>
<comment type="caution">
    <text evidence="8">The sequence shown here is derived from an EMBL/GenBank/DDBJ whole genome shotgun (WGS) entry which is preliminary data.</text>
</comment>
<dbReference type="CDD" id="cd11660">
    <property type="entry name" value="SANT_TRF"/>
    <property type="match status" value="1"/>
</dbReference>
<comment type="subcellular location">
    <subcellularLocation>
        <location evidence="1">Nucleus</location>
    </subcellularLocation>
</comment>
<protein>
    <recommendedName>
        <fullName evidence="10">Telomere repeat-binding protein 5</fullName>
    </recommendedName>
</protein>
<dbReference type="InterPro" id="IPR000626">
    <property type="entry name" value="Ubiquitin-like_dom"/>
</dbReference>
<evidence type="ECO:0000259" key="5">
    <source>
        <dbReference type="PROSITE" id="PS50053"/>
    </source>
</evidence>
<dbReference type="InterPro" id="IPR017930">
    <property type="entry name" value="Myb_dom"/>
</dbReference>
<keyword evidence="9" id="KW-1185">Reference proteome</keyword>
<evidence type="ECO:0000256" key="3">
    <source>
        <dbReference type="ARBA" id="ARBA00023242"/>
    </source>
</evidence>
<evidence type="ECO:0000256" key="1">
    <source>
        <dbReference type="ARBA" id="ARBA00004123"/>
    </source>
</evidence>
<accession>A0A4S4CXJ5</accession>
<dbReference type="InterPro" id="IPR057625">
    <property type="entry name" value="TPR1-6-like_ubiquitin"/>
</dbReference>
<dbReference type="PROSITE" id="PS50090">
    <property type="entry name" value="MYB_LIKE"/>
    <property type="match status" value="1"/>
</dbReference>
<feature type="domain" description="HTH myb-type" evidence="7">
    <location>
        <begin position="771"/>
        <end position="830"/>
    </location>
</feature>
<dbReference type="STRING" id="542762.A0A4S4CXJ5"/>
<dbReference type="EMBL" id="SDRB02013583">
    <property type="protein sequence ID" value="THF94600.1"/>
    <property type="molecule type" value="Genomic_DNA"/>
</dbReference>
<dbReference type="PANTHER" id="PTHR21717:SF70">
    <property type="entry name" value="TELOMERE REPEAT-BINDING PROTEIN 2-RELATED"/>
    <property type="match status" value="1"/>
</dbReference>
<dbReference type="SMART" id="SM00717">
    <property type="entry name" value="SANT"/>
    <property type="match status" value="1"/>
</dbReference>
<dbReference type="PROSITE" id="PS51294">
    <property type="entry name" value="HTH_MYB"/>
    <property type="match status" value="1"/>
</dbReference>
<proteinExistence type="predicted"/>
<evidence type="ECO:0000313" key="8">
    <source>
        <dbReference type="EMBL" id="THF94600.1"/>
    </source>
</evidence>
<evidence type="ECO:0008006" key="10">
    <source>
        <dbReference type="Google" id="ProtNLM"/>
    </source>
</evidence>
<evidence type="ECO:0000256" key="4">
    <source>
        <dbReference type="SAM" id="MobiDB-lite"/>
    </source>
</evidence>
<organism evidence="8 9">
    <name type="scientific">Camellia sinensis var. sinensis</name>
    <name type="common">China tea</name>
    <dbReference type="NCBI Taxonomy" id="542762"/>
    <lineage>
        <taxon>Eukaryota</taxon>
        <taxon>Viridiplantae</taxon>
        <taxon>Streptophyta</taxon>
        <taxon>Embryophyta</taxon>
        <taxon>Tracheophyta</taxon>
        <taxon>Spermatophyta</taxon>
        <taxon>Magnoliopsida</taxon>
        <taxon>eudicotyledons</taxon>
        <taxon>Gunneridae</taxon>
        <taxon>Pentapetalae</taxon>
        <taxon>asterids</taxon>
        <taxon>Ericales</taxon>
        <taxon>Theaceae</taxon>
        <taxon>Camellia</taxon>
    </lineage>
</organism>
<feature type="domain" description="Ubiquitin-like" evidence="5">
    <location>
        <begin position="592"/>
        <end position="655"/>
    </location>
</feature>
<reference evidence="8 9" key="1">
    <citation type="journal article" date="2018" name="Proc. Natl. Acad. Sci. U.S.A.">
        <title>Draft genome sequence of Camellia sinensis var. sinensis provides insights into the evolution of the tea genome and tea quality.</title>
        <authorList>
            <person name="Wei C."/>
            <person name="Yang H."/>
            <person name="Wang S."/>
            <person name="Zhao J."/>
            <person name="Liu C."/>
            <person name="Gao L."/>
            <person name="Xia E."/>
            <person name="Lu Y."/>
            <person name="Tai Y."/>
            <person name="She G."/>
            <person name="Sun J."/>
            <person name="Cao H."/>
            <person name="Tong W."/>
            <person name="Gao Q."/>
            <person name="Li Y."/>
            <person name="Deng W."/>
            <person name="Jiang X."/>
            <person name="Wang W."/>
            <person name="Chen Q."/>
            <person name="Zhang S."/>
            <person name="Li H."/>
            <person name="Wu J."/>
            <person name="Wang P."/>
            <person name="Li P."/>
            <person name="Shi C."/>
            <person name="Zheng F."/>
            <person name="Jian J."/>
            <person name="Huang B."/>
            <person name="Shan D."/>
            <person name="Shi M."/>
            <person name="Fang C."/>
            <person name="Yue Y."/>
            <person name="Li F."/>
            <person name="Li D."/>
            <person name="Wei S."/>
            <person name="Han B."/>
            <person name="Jiang C."/>
            <person name="Yin Y."/>
            <person name="Xia T."/>
            <person name="Zhang Z."/>
            <person name="Bennetzen J.L."/>
            <person name="Zhao S."/>
            <person name="Wan X."/>
        </authorList>
    </citation>
    <scope>NUCLEOTIDE SEQUENCE [LARGE SCALE GENOMIC DNA]</scope>
    <source>
        <strain evidence="9">cv. Shuchazao</strain>
        <tissue evidence="8">Leaf</tissue>
    </source>
</reference>
<dbReference type="InterPro" id="IPR031105">
    <property type="entry name" value="TRP_plant"/>
</dbReference>
<evidence type="ECO:0000256" key="2">
    <source>
        <dbReference type="ARBA" id="ARBA00023125"/>
    </source>
</evidence>
<dbReference type="Gene3D" id="1.10.246.220">
    <property type="match status" value="1"/>
</dbReference>
<dbReference type="CDD" id="cd17039">
    <property type="entry name" value="Ubl_ubiquitin_like"/>
    <property type="match status" value="1"/>
</dbReference>
<dbReference type="GO" id="GO:0005634">
    <property type="term" value="C:nucleus"/>
    <property type="evidence" value="ECO:0007669"/>
    <property type="project" value="UniProtKB-SubCell"/>
</dbReference>
<dbReference type="InterPro" id="IPR009057">
    <property type="entry name" value="Homeodomain-like_sf"/>
</dbReference>
<dbReference type="SUPFAM" id="SSF54236">
    <property type="entry name" value="Ubiquitin-like"/>
    <property type="match status" value="1"/>
</dbReference>
<dbReference type="InterPro" id="IPR001005">
    <property type="entry name" value="SANT/Myb"/>
</dbReference>
<evidence type="ECO:0000259" key="6">
    <source>
        <dbReference type="PROSITE" id="PS50090"/>
    </source>
</evidence>
<dbReference type="AlphaFoldDB" id="A0A4S4CXJ5"/>
<feature type="region of interest" description="Disordered" evidence="4">
    <location>
        <begin position="538"/>
        <end position="557"/>
    </location>
</feature>
<dbReference type="PROSITE" id="PS50053">
    <property type="entry name" value="UBIQUITIN_2"/>
    <property type="match status" value="1"/>
</dbReference>
<dbReference type="SUPFAM" id="SSF46689">
    <property type="entry name" value="Homeodomain-like"/>
    <property type="match status" value="1"/>
</dbReference>
<keyword evidence="3" id="KW-0539">Nucleus</keyword>
<sequence>MAIGDGDDQCVVFDDDDDDDVKRLDYGFNDYQVPPTPRATRSARRRVPFRKNVDDNQICAFYLLATVAGKLLLEGENSPSSGNALTGKELCTIVKDSFKKEQKDEDNPSKAEPCGRGSCDRSFSFSELASHAPALHHSLKEFSHAHIDDCWGLASVITTSDCSENVGSAKKLKSKIQLGSSASKLEVASSGFQESCDFTVGNENKKKIKIESPKAGNALNVTKADICSSDDLAVRDRKPPALVSVNNRVKLPSCIDQIPSSSFPACRDDVKLVIRDDDENSSGCSQPSTTTKTFRSPLLFGCSAEKLEPLSWDLRIQIAIDVARALEYLLDGAIEAVSDLKTYLAARLLKRLDFPEMKFSLCFMGYEFRQLLVCIEMEIGLFIRRTLMVALFCLWVPMKVMVRTGNAGVSSLKPNVVNIGALYTFNSVIGRSAKPAIESAVDDVNSDSTVLVGMNTHKEKLIHLFSFVNRRIRKFFSSKYWKVTPKLKDEEHFNADSEIKPVYHNRKICYKHRRSQRDYPFKKRRLYDRSSVSNFEGISSEGISSSPRKGFSCDASGSSATPRGASGISACVAGQHTSFQSRDSYGTRAFDVKLRIKSFKVPELVIEIPESATVGSLKRTVMDAVTAILGGGLRVGVLQGKKIRDDNKTLLQTGICHNNKLDALGFSLEPNPSHAPQSLCHEDRPFLLACDTPQPLTRYPPAPSVVHNVVQQRTADTLPDPPLSSLGNFIESDHDLAPSPPDMSIDKSPTHSRALVAVPAMNVEALAVVPMRKSKRSPFSVYEVEALVQAVEKLGTGRWREVKLRAFDNAKHRTYVDLKDKWKTLVHTARISPQQRRDEPVPQELLDRVLTAHAYWSQQEAKQQLKQQHSETCRL</sequence>